<dbReference type="EMBL" id="CACTIH010007263">
    <property type="protein sequence ID" value="CAA3006714.1"/>
    <property type="molecule type" value="Genomic_DNA"/>
</dbReference>
<protein>
    <submittedName>
        <fullName evidence="2">Uncharacterized protein</fullName>
    </submittedName>
</protein>
<dbReference type="PANTHER" id="PTHR36405">
    <property type="entry name" value="BNAA10G09140D PROTEIN"/>
    <property type="match status" value="1"/>
</dbReference>
<gene>
    <name evidence="2" type="ORF">OLEA9_A114110</name>
</gene>
<organism evidence="2 3">
    <name type="scientific">Olea europaea subsp. europaea</name>
    <dbReference type="NCBI Taxonomy" id="158383"/>
    <lineage>
        <taxon>Eukaryota</taxon>
        <taxon>Viridiplantae</taxon>
        <taxon>Streptophyta</taxon>
        <taxon>Embryophyta</taxon>
        <taxon>Tracheophyta</taxon>
        <taxon>Spermatophyta</taxon>
        <taxon>Magnoliopsida</taxon>
        <taxon>eudicotyledons</taxon>
        <taxon>Gunneridae</taxon>
        <taxon>Pentapetalae</taxon>
        <taxon>asterids</taxon>
        <taxon>lamiids</taxon>
        <taxon>Lamiales</taxon>
        <taxon>Oleaceae</taxon>
        <taxon>Oleeae</taxon>
        <taxon>Olea</taxon>
    </lineage>
</organism>
<comment type="caution">
    <text evidence="2">The sequence shown here is derived from an EMBL/GenBank/DDBJ whole genome shotgun (WGS) entry which is preliminary data.</text>
</comment>
<feature type="compositionally biased region" description="Polar residues" evidence="1">
    <location>
        <begin position="88"/>
        <end position="99"/>
    </location>
</feature>
<keyword evidence="3" id="KW-1185">Reference proteome</keyword>
<feature type="compositionally biased region" description="Polar residues" evidence="1">
    <location>
        <begin position="66"/>
        <end position="78"/>
    </location>
</feature>
<evidence type="ECO:0000313" key="3">
    <source>
        <dbReference type="Proteomes" id="UP000594638"/>
    </source>
</evidence>
<dbReference type="Proteomes" id="UP000594638">
    <property type="component" value="Unassembled WGS sequence"/>
</dbReference>
<proteinExistence type="predicted"/>
<dbReference type="AlphaFoldDB" id="A0A8S0TLF8"/>
<feature type="region of interest" description="Disordered" evidence="1">
    <location>
        <begin position="66"/>
        <end position="116"/>
    </location>
</feature>
<sequence>MRVTRILPDFHCDLDTQTGKTMIQTFEAIKGGGGSVKVGTTGTISALMSKELESGKFASQIPVSFGNDSPPVSSSGCSGDSIPRRPKSTMSVGEASSSDQNHESPEVTRKKHTGKTHRIPILKADNVPMDGTPIRQKPVKKGSGTVEIVDITCGNPDSTWANPIRNRLKKLGFSKLSESTV</sequence>
<accession>A0A8S0TLF8</accession>
<name>A0A8S0TLF8_OLEEU</name>
<dbReference type="PANTHER" id="PTHR36405:SF1">
    <property type="entry name" value="OS07G0520600 PROTEIN"/>
    <property type="match status" value="1"/>
</dbReference>
<reference evidence="2 3" key="1">
    <citation type="submission" date="2019-12" db="EMBL/GenBank/DDBJ databases">
        <authorList>
            <person name="Alioto T."/>
            <person name="Alioto T."/>
            <person name="Gomez Garrido J."/>
        </authorList>
    </citation>
    <scope>NUCLEOTIDE SEQUENCE [LARGE SCALE GENOMIC DNA]</scope>
</reference>
<dbReference type="OrthoDB" id="670923at2759"/>
<evidence type="ECO:0000256" key="1">
    <source>
        <dbReference type="SAM" id="MobiDB-lite"/>
    </source>
</evidence>
<evidence type="ECO:0000313" key="2">
    <source>
        <dbReference type="EMBL" id="CAA3006714.1"/>
    </source>
</evidence>
<dbReference type="Gramene" id="OE9A114110T1">
    <property type="protein sequence ID" value="OE9A114110C1"/>
    <property type="gene ID" value="OE9A114110"/>
</dbReference>